<accession>A0ABN2EJK8</accession>
<dbReference type="Pfam" id="PF05988">
    <property type="entry name" value="DUF899"/>
    <property type="match status" value="1"/>
</dbReference>
<proteinExistence type="predicted"/>
<keyword evidence="2" id="KW-1185">Reference proteome</keyword>
<gene>
    <name evidence="1" type="ORF">GCM10009742_67880</name>
</gene>
<dbReference type="InterPro" id="IPR010296">
    <property type="entry name" value="DUF899_thioredox"/>
</dbReference>
<comment type="caution">
    <text evidence="1">The sequence shown here is derived from an EMBL/GenBank/DDBJ whole genome shotgun (WGS) entry which is preliminary data.</text>
</comment>
<evidence type="ECO:0000313" key="2">
    <source>
        <dbReference type="Proteomes" id="UP001500190"/>
    </source>
</evidence>
<dbReference type="EMBL" id="BAAAND010000012">
    <property type="protein sequence ID" value="GAA1608065.1"/>
    <property type="molecule type" value="Genomic_DNA"/>
</dbReference>
<dbReference type="RefSeq" id="WP_344198915.1">
    <property type="nucleotide sequence ID" value="NZ_BAAAND010000012.1"/>
</dbReference>
<sequence length="254" mass="28738">MKRAIEDSTALPPVVDRTTFTAALEALRVREKAHTREADEIAAQRRRLPMVELDANVTVTGPAGPVTLLDAFDGRKQLLAYYYMWHTGHPAAEQCQGCTWCAGQIQEISYLQSRDITFAVFCQGPYAESRAYYDFMGWSMPWYSALGSLEQLLEGRNIGQMYLVSYVRQGDRVFETYWTTMRGVEVMDNNYHLMDLTVYGRQEPYEDSPAGWPQQWAAEEPKLPKVIDGRPIAQWSRIAAGRSDDLSGGRCGTS</sequence>
<dbReference type="Proteomes" id="UP001500190">
    <property type="component" value="Unassembled WGS sequence"/>
</dbReference>
<name>A0ABN2EJK8_9ACTN</name>
<protein>
    <submittedName>
        <fullName evidence="1">DUF899 family protein</fullName>
    </submittedName>
</protein>
<evidence type="ECO:0000313" key="1">
    <source>
        <dbReference type="EMBL" id="GAA1608065.1"/>
    </source>
</evidence>
<reference evidence="1 2" key="1">
    <citation type="journal article" date="2019" name="Int. J. Syst. Evol. Microbiol.">
        <title>The Global Catalogue of Microorganisms (GCM) 10K type strain sequencing project: providing services to taxonomists for standard genome sequencing and annotation.</title>
        <authorList>
            <consortium name="The Broad Institute Genomics Platform"/>
            <consortium name="The Broad Institute Genome Sequencing Center for Infectious Disease"/>
            <person name="Wu L."/>
            <person name="Ma J."/>
        </authorList>
    </citation>
    <scope>NUCLEOTIDE SEQUENCE [LARGE SCALE GENOMIC DNA]</scope>
    <source>
        <strain evidence="1 2">JCM 14304</strain>
    </source>
</reference>
<organism evidence="1 2">
    <name type="scientific">Kribbella karoonensis</name>
    <dbReference type="NCBI Taxonomy" id="324851"/>
    <lineage>
        <taxon>Bacteria</taxon>
        <taxon>Bacillati</taxon>
        <taxon>Actinomycetota</taxon>
        <taxon>Actinomycetes</taxon>
        <taxon>Propionibacteriales</taxon>
        <taxon>Kribbellaceae</taxon>
        <taxon>Kribbella</taxon>
    </lineage>
</organism>